<gene>
    <name evidence="1" type="ORF">SCALOS_LOCUS11257</name>
</gene>
<protein>
    <submittedName>
        <fullName evidence="1">742_t:CDS:1</fullName>
    </submittedName>
</protein>
<dbReference type="EMBL" id="CAJVPM010047536">
    <property type="protein sequence ID" value="CAG8721027.1"/>
    <property type="molecule type" value="Genomic_DNA"/>
</dbReference>
<sequence>IKDIDKVRRESHQGTYQEFLKELISRFFPSRKLISSIIDDENLRIQYIQQRVENINENLLGWCQKMTSPYKKEQTEFEPIFTASLDAAKRPDDDYHGDM</sequence>
<proteinExistence type="predicted"/>
<organism evidence="1 2">
    <name type="scientific">Scutellospora calospora</name>
    <dbReference type="NCBI Taxonomy" id="85575"/>
    <lineage>
        <taxon>Eukaryota</taxon>
        <taxon>Fungi</taxon>
        <taxon>Fungi incertae sedis</taxon>
        <taxon>Mucoromycota</taxon>
        <taxon>Glomeromycotina</taxon>
        <taxon>Glomeromycetes</taxon>
        <taxon>Diversisporales</taxon>
        <taxon>Gigasporaceae</taxon>
        <taxon>Scutellospora</taxon>
    </lineage>
</organism>
<evidence type="ECO:0000313" key="1">
    <source>
        <dbReference type="EMBL" id="CAG8721027.1"/>
    </source>
</evidence>
<reference evidence="1" key="1">
    <citation type="submission" date="2021-06" db="EMBL/GenBank/DDBJ databases">
        <authorList>
            <person name="Kallberg Y."/>
            <person name="Tangrot J."/>
            <person name="Rosling A."/>
        </authorList>
    </citation>
    <scope>NUCLEOTIDE SEQUENCE</scope>
    <source>
        <strain evidence="1">AU212A</strain>
    </source>
</reference>
<comment type="caution">
    <text evidence="1">The sequence shown here is derived from an EMBL/GenBank/DDBJ whole genome shotgun (WGS) entry which is preliminary data.</text>
</comment>
<name>A0ACA9PQQ0_9GLOM</name>
<dbReference type="Proteomes" id="UP000789860">
    <property type="component" value="Unassembled WGS sequence"/>
</dbReference>
<feature type="non-terminal residue" evidence="1">
    <location>
        <position position="99"/>
    </location>
</feature>
<keyword evidence="2" id="KW-1185">Reference proteome</keyword>
<accession>A0ACA9PQQ0</accession>
<feature type="non-terminal residue" evidence="1">
    <location>
        <position position="1"/>
    </location>
</feature>
<evidence type="ECO:0000313" key="2">
    <source>
        <dbReference type="Proteomes" id="UP000789860"/>
    </source>
</evidence>